<protein>
    <recommendedName>
        <fullName evidence="3">inorganic diphosphatase</fullName>
        <ecNumber evidence="3">3.6.1.1</ecNumber>
    </recommendedName>
</protein>
<dbReference type="GO" id="GO:0005737">
    <property type="term" value="C:cytoplasm"/>
    <property type="evidence" value="ECO:0007669"/>
    <property type="project" value="InterPro"/>
</dbReference>
<dbReference type="EMBL" id="KE665416">
    <property type="protein sequence ID" value="ERE88798.1"/>
    <property type="molecule type" value="Genomic_DNA"/>
</dbReference>
<evidence type="ECO:0000256" key="3">
    <source>
        <dbReference type="ARBA" id="ARBA00012146"/>
    </source>
</evidence>
<dbReference type="InterPro" id="IPR036649">
    <property type="entry name" value="Pyrophosphatase_sf"/>
</dbReference>
<dbReference type="Gene3D" id="3.90.80.10">
    <property type="entry name" value="Inorganic pyrophosphatase"/>
    <property type="match status" value="1"/>
</dbReference>
<dbReference type="GO" id="GO:0004427">
    <property type="term" value="F:inorganic diphosphate phosphatase activity"/>
    <property type="evidence" value="ECO:0007669"/>
    <property type="project" value="UniProtKB-EC"/>
</dbReference>
<dbReference type="EC" id="3.6.1.1" evidence="3"/>
<dbReference type="SUPFAM" id="SSF50324">
    <property type="entry name" value="Inorganic pyrophosphatase"/>
    <property type="match status" value="1"/>
</dbReference>
<evidence type="ECO:0000256" key="5">
    <source>
        <dbReference type="ARBA" id="ARBA00022801"/>
    </source>
</evidence>
<sequence>MARKYVLMHMCSYHGTDIQVCSRGDVIHVKVLGILALIDEGATDWKVIAINVNDPEAEKFHVENIRRLR</sequence>
<name>A0A061IPM1_CRIGR</name>
<gene>
    <name evidence="7" type="ORF">H671_1g2794</name>
</gene>
<proteinExistence type="inferred from homology"/>
<evidence type="ECO:0000256" key="6">
    <source>
        <dbReference type="ARBA" id="ARBA00022842"/>
    </source>
</evidence>
<evidence type="ECO:0000313" key="7">
    <source>
        <dbReference type="EMBL" id="ERE88798.1"/>
    </source>
</evidence>
<evidence type="ECO:0000256" key="2">
    <source>
        <dbReference type="ARBA" id="ARBA00006220"/>
    </source>
</evidence>
<keyword evidence="4" id="KW-0479">Metal-binding</keyword>
<evidence type="ECO:0000256" key="1">
    <source>
        <dbReference type="ARBA" id="ARBA00001946"/>
    </source>
</evidence>
<comment type="cofactor">
    <cofactor evidence="1">
        <name>Mg(2+)</name>
        <dbReference type="ChEBI" id="CHEBI:18420"/>
    </cofactor>
</comment>
<reference evidence="8" key="1">
    <citation type="journal article" date="2013" name="Nat. Biotechnol.">
        <title>Chinese hamster genome sequenced from sorted chromosomes.</title>
        <authorList>
            <person name="Brinkrolf K."/>
            <person name="Rupp O."/>
            <person name="Laux H."/>
            <person name="Kollin F."/>
            <person name="Ernst W."/>
            <person name="Linke B."/>
            <person name="Kofler R."/>
            <person name="Romand S."/>
            <person name="Hesse F."/>
            <person name="Budach W.E."/>
            <person name="Galosy S."/>
            <person name="Muller D."/>
            <person name="Noll T."/>
            <person name="Wienberg J."/>
            <person name="Jostock T."/>
            <person name="Leonard M."/>
            <person name="Grillari J."/>
            <person name="Tauch A."/>
            <person name="Goesmann A."/>
            <person name="Helk B."/>
            <person name="Mott J.E."/>
            <person name="Puhler A."/>
            <person name="Borth N."/>
        </authorList>
    </citation>
    <scope>NUCLEOTIDE SEQUENCE [LARGE SCALE GENOMIC DNA]</scope>
    <source>
        <strain evidence="8">17A/GY</strain>
    </source>
</reference>
<evidence type="ECO:0000256" key="4">
    <source>
        <dbReference type="ARBA" id="ARBA00022723"/>
    </source>
</evidence>
<dbReference type="Pfam" id="PF00719">
    <property type="entry name" value="Pyrophosphatase"/>
    <property type="match status" value="1"/>
</dbReference>
<dbReference type="Proteomes" id="UP000030759">
    <property type="component" value="Unassembled WGS sequence"/>
</dbReference>
<accession>A0A061IPM1</accession>
<dbReference type="GO" id="GO:0000287">
    <property type="term" value="F:magnesium ion binding"/>
    <property type="evidence" value="ECO:0007669"/>
    <property type="project" value="InterPro"/>
</dbReference>
<keyword evidence="5 7" id="KW-0378">Hydrolase</keyword>
<dbReference type="GO" id="GO:0006796">
    <property type="term" value="P:phosphate-containing compound metabolic process"/>
    <property type="evidence" value="ECO:0007669"/>
    <property type="project" value="InterPro"/>
</dbReference>
<keyword evidence="6" id="KW-0460">Magnesium</keyword>
<dbReference type="AlphaFoldDB" id="A0A061IPM1"/>
<dbReference type="InterPro" id="IPR008162">
    <property type="entry name" value="Pyrophosphatase"/>
</dbReference>
<organism evidence="7 8">
    <name type="scientific">Cricetulus griseus</name>
    <name type="common">Chinese hamster</name>
    <name type="synonym">Cricetulus barabensis griseus</name>
    <dbReference type="NCBI Taxonomy" id="10029"/>
    <lineage>
        <taxon>Eukaryota</taxon>
        <taxon>Metazoa</taxon>
        <taxon>Chordata</taxon>
        <taxon>Craniata</taxon>
        <taxon>Vertebrata</taxon>
        <taxon>Euteleostomi</taxon>
        <taxon>Mammalia</taxon>
        <taxon>Eutheria</taxon>
        <taxon>Euarchontoglires</taxon>
        <taxon>Glires</taxon>
        <taxon>Rodentia</taxon>
        <taxon>Myomorpha</taxon>
        <taxon>Muroidea</taxon>
        <taxon>Cricetidae</taxon>
        <taxon>Cricetinae</taxon>
        <taxon>Cricetulus</taxon>
    </lineage>
</organism>
<comment type="similarity">
    <text evidence="2">Belongs to the PPase family.</text>
</comment>
<evidence type="ECO:0000313" key="8">
    <source>
        <dbReference type="Proteomes" id="UP000030759"/>
    </source>
</evidence>
<dbReference type="PANTHER" id="PTHR10286">
    <property type="entry name" value="INORGANIC PYROPHOSPHATASE"/>
    <property type="match status" value="1"/>
</dbReference>